<dbReference type="OrthoDB" id="9811296at2"/>
<protein>
    <submittedName>
        <fullName evidence="2">Peptidoglycan-binding protein</fullName>
    </submittedName>
</protein>
<evidence type="ECO:0000259" key="1">
    <source>
        <dbReference type="PROSITE" id="PS51782"/>
    </source>
</evidence>
<dbReference type="SMART" id="SM00257">
    <property type="entry name" value="LysM"/>
    <property type="match status" value="3"/>
</dbReference>
<accession>A0A1C0AAW7</accession>
<feature type="domain" description="LysM" evidence="1">
    <location>
        <begin position="68"/>
        <end position="112"/>
    </location>
</feature>
<organism evidence="2 3">
    <name type="scientific">Orenia metallireducens</name>
    <dbReference type="NCBI Taxonomy" id="1413210"/>
    <lineage>
        <taxon>Bacteria</taxon>
        <taxon>Bacillati</taxon>
        <taxon>Bacillota</taxon>
        <taxon>Clostridia</taxon>
        <taxon>Halanaerobiales</taxon>
        <taxon>Halobacteroidaceae</taxon>
        <taxon>Orenia</taxon>
    </lineage>
</organism>
<keyword evidence="3" id="KW-1185">Reference proteome</keyword>
<dbReference type="Proteomes" id="UP000093514">
    <property type="component" value="Unassembled WGS sequence"/>
</dbReference>
<evidence type="ECO:0000313" key="2">
    <source>
        <dbReference type="EMBL" id="OCL27432.1"/>
    </source>
</evidence>
<dbReference type="InterPro" id="IPR036779">
    <property type="entry name" value="LysM_dom_sf"/>
</dbReference>
<dbReference type="AlphaFoldDB" id="A0A1C0AAW7"/>
<dbReference type="PROSITE" id="PS51782">
    <property type="entry name" value="LYSM"/>
    <property type="match status" value="3"/>
</dbReference>
<reference evidence="3" key="1">
    <citation type="submission" date="2016-07" db="EMBL/GenBank/DDBJ databases">
        <authorList>
            <person name="Florea S."/>
            <person name="Webb J.S."/>
            <person name="Jaromczyk J."/>
            <person name="Schardl C.L."/>
        </authorList>
    </citation>
    <scope>NUCLEOTIDE SEQUENCE [LARGE SCALE GENOMIC DNA]</scope>
    <source>
        <strain evidence="3">Z6</strain>
    </source>
</reference>
<feature type="domain" description="LysM" evidence="1">
    <location>
        <begin position="11"/>
        <end position="55"/>
    </location>
</feature>
<sequence>MELQQAPPNTEAYQIKAGDTLYSLAQRFNTTVSAIISANPEIDPDNLQVGDKIFIPLQKEYPSCPEGNYYTIKAGDSFYAIADRFNISVDDLQEANPYVEPNNLKVGEVICIPLATPPVECPQGSILYIVKKGDTFYSIAKKYKISVAELRDANPRINPDELLIGQKICIPVD</sequence>
<dbReference type="PANTHER" id="PTHR33734:SF22">
    <property type="entry name" value="MEMBRANE-BOUND LYTIC MUREIN TRANSGLYCOSYLASE D"/>
    <property type="match status" value="1"/>
</dbReference>
<dbReference type="PANTHER" id="PTHR33734">
    <property type="entry name" value="LYSM DOMAIN-CONTAINING GPI-ANCHORED PROTEIN 2"/>
    <property type="match status" value="1"/>
</dbReference>
<reference evidence="2 3" key="2">
    <citation type="submission" date="2016-08" db="EMBL/GenBank/DDBJ databases">
        <title>Orenia metallireducens sp. nov. strain Z6, a Novel Metal-reducing Firmicute from the Deep Subsurface.</title>
        <authorList>
            <person name="Maxim B.I."/>
            <person name="Kenneth K."/>
            <person name="Flynn T.M."/>
            <person name="Oloughlin E.J."/>
            <person name="Locke R.A."/>
            <person name="Weber J.R."/>
            <person name="Egan S.M."/>
            <person name="Mackie R.I."/>
            <person name="Cann I.K."/>
        </authorList>
    </citation>
    <scope>NUCLEOTIDE SEQUENCE [LARGE SCALE GENOMIC DNA]</scope>
    <source>
        <strain evidence="2 3">Z6</strain>
    </source>
</reference>
<dbReference type="Pfam" id="PF01476">
    <property type="entry name" value="LysM"/>
    <property type="match status" value="3"/>
</dbReference>
<feature type="domain" description="LysM" evidence="1">
    <location>
        <begin position="126"/>
        <end position="170"/>
    </location>
</feature>
<dbReference type="SUPFAM" id="SSF54106">
    <property type="entry name" value="LysM domain"/>
    <property type="match status" value="3"/>
</dbReference>
<dbReference type="Gene3D" id="3.10.350.10">
    <property type="entry name" value="LysM domain"/>
    <property type="match status" value="3"/>
</dbReference>
<dbReference type="InterPro" id="IPR018392">
    <property type="entry name" value="LysM"/>
</dbReference>
<dbReference type="EMBL" id="LWDV01000008">
    <property type="protein sequence ID" value="OCL27432.1"/>
    <property type="molecule type" value="Genomic_DNA"/>
</dbReference>
<comment type="caution">
    <text evidence="2">The sequence shown here is derived from an EMBL/GenBank/DDBJ whole genome shotgun (WGS) entry which is preliminary data.</text>
</comment>
<evidence type="ECO:0000313" key="3">
    <source>
        <dbReference type="Proteomes" id="UP000093514"/>
    </source>
</evidence>
<dbReference type="CDD" id="cd00118">
    <property type="entry name" value="LysM"/>
    <property type="match status" value="3"/>
</dbReference>
<name>A0A1C0AAW7_9FIRM</name>
<gene>
    <name evidence="2" type="ORF">U472_07865</name>
</gene>
<proteinExistence type="predicted"/>